<dbReference type="RefSeq" id="YP_009187806.1">
    <property type="nucleotide sequence ID" value="NC_028659.1"/>
</dbReference>
<name>A0A0S1S2P0_9CAUD</name>
<evidence type="ECO:0000313" key="1">
    <source>
        <dbReference type="EMBL" id="ALM02580.1"/>
    </source>
</evidence>
<evidence type="ECO:0000313" key="2">
    <source>
        <dbReference type="Proteomes" id="UP000203990"/>
    </source>
</evidence>
<dbReference type="GeneID" id="26523159"/>
<protein>
    <submittedName>
        <fullName evidence="1">Uncharacterized protein</fullName>
    </submittedName>
</protein>
<gene>
    <name evidence="1" type="ORF">KB57_193</name>
</gene>
<reference evidence="1 2" key="1">
    <citation type="submission" date="2015-10" db="EMBL/GenBank/DDBJ databases">
        <title>Complete genome sequence of Klebsiella pneumoniae bacteriophage vB_KpnM_KB57.</title>
        <authorList>
            <person name="Volozhantsev N.V."/>
            <person name="Popova A.V."/>
            <person name="Krasilnikova V.M."/>
            <person name="Bogun A.G."/>
        </authorList>
    </citation>
    <scope>NUCLEOTIDE SEQUENCE [LARGE SCALE GENOMIC DNA]</scope>
</reference>
<accession>A0A0S1S2P0</accession>
<organism evidence="1 2">
    <name type="scientific">Klebsiella phage vB_KpnM_KB57</name>
    <dbReference type="NCBI Taxonomy" id="1719140"/>
    <lineage>
        <taxon>Viruses</taxon>
        <taxon>Duplodnaviria</taxon>
        <taxon>Heunggongvirae</taxon>
        <taxon>Uroviricota</taxon>
        <taxon>Caudoviricetes</taxon>
        <taxon>Vequintavirinae</taxon>
        <taxon>Mydovirus</taxon>
        <taxon>Mydovirus KB57</taxon>
    </lineage>
</organism>
<dbReference type="KEGG" id="vg:26523159"/>
<dbReference type="Proteomes" id="UP000203990">
    <property type="component" value="Segment"/>
</dbReference>
<keyword evidence="2" id="KW-1185">Reference proteome</keyword>
<dbReference type="EMBL" id="KT934943">
    <property type="protein sequence ID" value="ALM02580.1"/>
    <property type="molecule type" value="Genomic_DNA"/>
</dbReference>
<proteinExistence type="predicted"/>
<sequence length="155" mass="17907">MISVRMFYYDELSDQAKAAARANVVIPEVEALIRNVGNARNAWKENIHRAINDPYHVRRIYNGQMALYKIRHQGEAYLIPYIRQNCTIYLADGSYVYYDCNKKRIAIVNSGYHGLLPDDLQVAARDEYVRVNERGPAYFRKLYSDIAKAKRSGLA</sequence>
<dbReference type="OrthoDB" id="23784at10239"/>